<dbReference type="EMBL" id="AMZH03001653">
    <property type="protein sequence ID" value="RRT78527.1"/>
    <property type="molecule type" value="Genomic_DNA"/>
</dbReference>
<dbReference type="AlphaFoldDB" id="A0A427AQQ0"/>
<accession>A0A427AQQ0</accession>
<sequence>MNWLGRLMAERDSGSRVDDCGLGLKDDMVGGSKIGKVLGIWEKKNDKDSKLGVLSIGDQLPWNSIRPPSLVFYTKAENNIIY</sequence>
<proteinExistence type="predicted"/>
<reference evidence="1 2" key="1">
    <citation type="journal article" date="2014" name="Agronomy (Basel)">
        <title>A Draft Genome Sequence for Ensete ventricosum, the Drought-Tolerant Tree Against Hunger.</title>
        <authorList>
            <person name="Harrison J."/>
            <person name="Moore K.A."/>
            <person name="Paszkiewicz K."/>
            <person name="Jones T."/>
            <person name="Grant M."/>
            <person name="Ambacheew D."/>
            <person name="Muzemil S."/>
            <person name="Studholme D.J."/>
        </authorList>
    </citation>
    <scope>NUCLEOTIDE SEQUENCE [LARGE SCALE GENOMIC DNA]</scope>
</reference>
<protein>
    <submittedName>
        <fullName evidence="1">Uncharacterized protein</fullName>
    </submittedName>
</protein>
<evidence type="ECO:0000313" key="1">
    <source>
        <dbReference type="EMBL" id="RRT78527.1"/>
    </source>
</evidence>
<gene>
    <name evidence="1" type="ORF">B296_00001438</name>
</gene>
<comment type="caution">
    <text evidence="1">The sequence shown here is derived from an EMBL/GenBank/DDBJ whole genome shotgun (WGS) entry which is preliminary data.</text>
</comment>
<organism evidence="1 2">
    <name type="scientific">Ensete ventricosum</name>
    <name type="common">Abyssinian banana</name>
    <name type="synonym">Musa ensete</name>
    <dbReference type="NCBI Taxonomy" id="4639"/>
    <lineage>
        <taxon>Eukaryota</taxon>
        <taxon>Viridiplantae</taxon>
        <taxon>Streptophyta</taxon>
        <taxon>Embryophyta</taxon>
        <taxon>Tracheophyta</taxon>
        <taxon>Spermatophyta</taxon>
        <taxon>Magnoliopsida</taxon>
        <taxon>Liliopsida</taxon>
        <taxon>Zingiberales</taxon>
        <taxon>Musaceae</taxon>
        <taxon>Ensete</taxon>
    </lineage>
</organism>
<evidence type="ECO:0000313" key="2">
    <source>
        <dbReference type="Proteomes" id="UP000287651"/>
    </source>
</evidence>
<name>A0A427AQQ0_ENSVE</name>
<dbReference type="Proteomes" id="UP000287651">
    <property type="component" value="Unassembled WGS sequence"/>
</dbReference>